<protein>
    <recommendedName>
        <fullName evidence="3">ABC transporter substrate-binding protein</fullName>
    </recommendedName>
</protein>
<evidence type="ECO:0000313" key="2">
    <source>
        <dbReference type="Proteomes" id="UP000033393"/>
    </source>
</evidence>
<dbReference type="Gene3D" id="3.40.190.10">
    <property type="entry name" value="Periplasmic binding protein-like II"/>
    <property type="match status" value="1"/>
</dbReference>
<sequence length="408" mass="44362">MIAPALAACGATAHEATSFTYWSMWKENEPQAHVLAQAIADFKRDTGITVDVRWQGREVLTKLADDRDAVPDLVDQENTKVRAALVASRGFRDLAPVLSAQVPGMGRTVGELISPKYLESLRQDGQMFLMPYEVIGHGLWFDGSAMAAVADEPPRTWNELAALMAKCRKAGRAPIALDADISGYGSYWTIGALQGALGPGKVRELARDRTGRAWERPDVREAVTRVKSFVDLGYFDARAADSRWPSAQLDWARHKTDFLLMGSWTPSEIGPSAVQGFQFRFVPLPGASTAVPVSTIGFAIPATAGRASLAERFIAHFFKDGTLSKIATVAKNLTPNPELPAPDDLADVGRALAALPVSQPLDGILEITGYAAEVFEPVNDELLKGRIDVAGFVAELVRRQADYWRKNS</sequence>
<accession>A0A0F0H9M0</accession>
<dbReference type="PATRIC" id="fig|68170.10.peg.8950"/>
<dbReference type="InterPro" id="IPR050490">
    <property type="entry name" value="Bact_solute-bd_prot1"/>
</dbReference>
<organism evidence="1 2">
    <name type="scientific">Lentzea aerocolonigenes</name>
    <name type="common">Lechevalieria aerocolonigenes</name>
    <name type="synonym">Saccharothrix aerocolonigenes</name>
    <dbReference type="NCBI Taxonomy" id="68170"/>
    <lineage>
        <taxon>Bacteria</taxon>
        <taxon>Bacillati</taxon>
        <taxon>Actinomycetota</taxon>
        <taxon>Actinomycetes</taxon>
        <taxon>Pseudonocardiales</taxon>
        <taxon>Pseudonocardiaceae</taxon>
        <taxon>Lentzea</taxon>
    </lineage>
</organism>
<dbReference type="PANTHER" id="PTHR43649">
    <property type="entry name" value="ARABINOSE-BINDING PROTEIN-RELATED"/>
    <property type="match status" value="1"/>
</dbReference>
<keyword evidence="2" id="KW-1185">Reference proteome</keyword>
<proteinExistence type="predicted"/>
<dbReference type="Proteomes" id="UP000033393">
    <property type="component" value="Unassembled WGS sequence"/>
</dbReference>
<evidence type="ECO:0008006" key="3">
    <source>
        <dbReference type="Google" id="ProtNLM"/>
    </source>
</evidence>
<evidence type="ECO:0000313" key="1">
    <source>
        <dbReference type="EMBL" id="KJK51012.1"/>
    </source>
</evidence>
<dbReference type="SUPFAM" id="SSF53850">
    <property type="entry name" value="Periplasmic binding protein-like II"/>
    <property type="match status" value="1"/>
</dbReference>
<dbReference type="PANTHER" id="PTHR43649:SF12">
    <property type="entry name" value="DIACETYLCHITOBIOSE BINDING PROTEIN DASA"/>
    <property type="match status" value="1"/>
</dbReference>
<name>A0A0F0H9M0_LENAE</name>
<dbReference type="Pfam" id="PF01547">
    <property type="entry name" value="SBP_bac_1"/>
    <property type="match status" value="1"/>
</dbReference>
<comment type="caution">
    <text evidence="1">The sequence shown here is derived from an EMBL/GenBank/DDBJ whole genome shotgun (WGS) entry which is preliminary data.</text>
</comment>
<gene>
    <name evidence="1" type="ORF">UK23_08490</name>
</gene>
<reference evidence="1 2" key="1">
    <citation type="submission" date="2015-02" db="EMBL/GenBank/DDBJ databases">
        <authorList>
            <person name="Ju K.-S."/>
            <person name="Doroghazi J.R."/>
            <person name="Metcalf W."/>
        </authorList>
    </citation>
    <scope>NUCLEOTIDE SEQUENCE [LARGE SCALE GENOMIC DNA]</scope>
    <source>
        <strain evidence="1 2">NRRL B-16140</strain>
    </source>
</reference>
<dbReference type="EMBL" id="JYJG01000045">
    <property type="protein sequence ID" value="KJK51012.1"/>
    <property type="molecule type" value="Genomic_DNA"/>
</dbReference>
<dbReference type="AlphaFoldDB" id="A0A0F0H9M0"/>
<dbReference type="InterPro" id="IPR006059">
    <property type="entry name" value="SBP"/>
</dbReference>